<reference evidence="3 4" key="1">
    <citation type="journal article" date="2020" name="BMC Genomics">
        <title>Intraspecific diversification of the crop wild relative Brassica cretica Lam. using demographic model selection.</title>
        <authorList>
            <person name="Kioukis A."/>
            <person name="Michalopoulou V.A."/>
            <person name="Briers L."/>
            <person name="Pirintsos S."/>
            <person name="Studholme D.J."/>
            <person name="Pavlidis P."/>
            <person name="Sarris P.F."/>
        </authorList>
    </citation>
    <scope>NUCLEOTIDE SEQUENCE [LARGE SCALE GENOMIC DNA]</scope>
    <source>
        <strain evidence="4">cv. PFS-1207/04</strain>
    </source>
</reference>
<keyword evidence="1" id="KW-0812">Transmembrane</keyword>
<dbReference type="Pfam" id="PF25895">
    <property type="entry name" value="WHD_plant_disease"/>
    <property type="match status" value="1"/>
</dbReference>
<accession>A0ABQ7BKK3</accession>
<protein>
    <recommendedName>
        <fullName evidence="2">Plant disease resistance WDH domain-containing protein</fullName>
    </recommendedName>
</protein>
<organism evidence="3 4">
    <name type="scientific">Brassica cretica</name>
    <name type="common">Mustard</name>
    <dbReference type="NCBI Taxonomy" id="69181"/>
    <lineage>
        <taxon>Eukaryota</taxon>
        <taxon>Viridiplantae</taxon>
        <taxon>Streptophyta</taxon>
        <taxon>Embryophyta</taxon>
        <taxon>Tracheophyta</taxon>
        <taxon>Spermatophyta</taxon>
        <taxon>Magnoliopsida</taxon>
        <taxon>eudicotyledons</taxon>
        <taxon>Gunneridae</taxon>
        <taxon>Pentapetalae</taxon>
        <taxon>rosids</taxon>
        <taxon>malvids</taxon>
        <taxon>Brassicales</taxon>
        <taxon>Brassicaceae</taxon>
        <taxon>Brassiceae</taxon>
        <taxon>Brassica</taxon>
    </lineage>
</organism>
<keyword evidence="1" id="KW-0472">Membrane</keyword>
<feature type="domain" description="Plant disease resistance WDH" evidence="2">
    <location>
        <begin position="65"/>
        <end position="153"/>
    </location>
</feature>
<keyword evidence="4" id="KW-1185">Reference proteome</keyword>
<evidence type="ECO:0000313" key="4">
    <source>
        <dbReference type="Proteomes" id="UP000266723"/>
    </source>
</evidence>
<feature type="transmembrane region" description="Helical" evidence="1">
    <location>
        <begin position="75"/>
        <end position="96"/>
    </location>
</feature>
<keyword evidence="1" id="KW-1133">Transmembrane helix</keyword>
<evidence type="ECO:0000313" key="3">
    <source>
        <dbReference type="EMBL" id="KAF3532656.1"/>
    </source>
</evidence>
<gene>
    <name evidence="3" type="ORF">DY000_02040819</name>
</gene>
<sequence length="229" mass="25404">MTKTLLAVVGAILSELPITPSRIMDTINKMPLREMSCSYGREGSLLRRSVFLLQLFKKCFLIFEPKSLATRMVVAGGWLAPGPVLASLLALAAYKLPEKRRGIRRRLRCAIACGFAFSKSKRSGAKAASMLLRFNISRTSSVKLGFIQIHELGKPQNRYGGNLTLSDYNFHTSRIYLESAQTHSKLVTPVGEVARQVSLLETGSDKRIAKPCFLGRTCSDSSHRVRDKI</sequence>
<comment type="caution">
    <text evidence="3">The sequence shown here is derived from an EMBL/GenBank/DDBJ whole genome shotgun (WGS) entry which is preliminary data.</text>
</comment>
<dbReference type="InterPro" id="IPR058874">
    <property type="entry name" value="WHD_plant"/>
</dbReference>
<evidence type="ECO:0000256" key="1">
    <source>
        <dbReference type="SAM" id="Phobius"/>
    </source>
</evidence>
<dbReference type="Proteomes" id="UP000266723">
    <property type="component" value="Unassembled WGS sequence"/>
</dbReference>
<name>A0ABQ7BKK3_BRACR</name>
<proteinExistence type="predicted"/>
<dbReference type="EMBL" id="QGKV02001507">
    <property type="protein sequence ID" value="KAF3532656.1"/>
    <property type="molecule type" value="Genomic_DNA"/>
</dbReference>
<evidence type="ECO:0000259" key="2">
    <source>
        <dbReference type="Pfam" id="PF25895"/>
    </source>
</evidence>